<dbReference type="EMBL" id="FOOH01000017">
    <property type="protein sequence ID" value="SFF97420.1"/>
    <property type="molecule type" value="Genomic_DNA"/>
</dbReference>
<dbReference type="PANTHER" id="PTHR33408">
    <property type="entry name" value="TRANSPOSASE"/>
    <property type="match status" value="1"/>
</dbReference>
<name>A0A1I2N2U5_9FLAO</name>
<dbReference type="Pfam" id="PF13751">
    <property type="entry name" value="DDE_Tnp_1_6"/>
    <property type="match status" value="1"/>
</dbReference>
<dbReference type="Proteomes" id="UP000199116">
    <property type="component" value="Unassembled WGS sequence"/>
</dbReference>
<gene>
    <name evidence="2" type="ORF">SAMN04488033_11759</name>
</gene>
<protein>
    <submittedName>
        <fullName evidence="2">Transposase DDE domain-containing protein</fullName>
    </submittedName>
</protein>
<reference evidence="3" key="1">
    <citation type="submission" date="2016-10" db="EMBL/GenBank/DDBJ databases">
        <authorList>
            <person name="Varghese N."/>
            <person name="Submissions S."/>
        </authorList>
    </citation>
    <scope>NUCLEOTIDE SEQUENCE [LARGE SCALE GENOMIC DNA]</scope>
    <source>
        <strain evidence="3">DSM 23515</strain>
    </source>
</reference>
<feature type="non-terminal residue" evidence="2">
    <location>
        <position position="1"/>
    </location>
</feature>
<keyword evidence="3" id="KW-1185">Reference proteome</keyword>
<feature type="domain" description="Transposase DDE" evidence="1">
    <location>
        <begin position="2"/>
        <end position="79"/>
    </location>
</feature>
<dbReference type="AlphaFoldDB" id="A0A1I2N2U5"/>
<evidence type="ECO:0000313" key="3">
    <source>
        <dbReference type="Proteomes" id="UP000199116"/>
    </source>
</evidence>
<accession>A0A1I2N2U5</accession>
<dbReference type="RefSeq" id="WP_143083661.1">
    <property type="nucleotide sequence ID" value="NZ_FOOH01000017.1"/>
</dbReference>
<sequence length="82" mass="9592">KGNRTLERNHNLIRLKEKARNLLLSEEGIAHRKRRCWDVEAVFGNIKQNMGFKRFMLRGMDKVTTEIGLIAMAHNLRKFSIA</sequence>
<evidence type="ECO:0000313" key="2">
    <source>
        <dbReference type="EMBL" id="SFF97420.1"/>
    </source>
</evidence>
<dbReference type="PANTHER" id="PTHR33408:SF2">
    <property type="entry name" value="TRANSPOSASE DDE DOMAIN-CONTAINING PROTEIN"/>
    <property type="match status" value="1"/>
</dbReference>
<dbReference type="InterPro" id="IPR025668">
    <property type="entry name" value="Tnp_DDE_dom"/>
</dbReference>
<proteinExistence type="predicted"/>
<organism evidence="2 3">
    <name type="scientific">Salegentibacter agarivorans</name>
    <dbReference type="NCBI Taxonomy" id="345907"/>
    <lineage>
        <taxon>Bacteria</taxon>
        <taxon>Pseudomonadati</taxon>
        <taxon>Bacteroidota</taxon>
        <taxon>Flavobacteriia</taxon>
        <taxon>Flavobacteriales</taxon>
        <taxon>Flavobacteriaceae</taxon>
        <taxon>Salegentibacter</taxon>
    </lineage>
</organism>
<evidence type="ECO:0000259" key="1">
    <source>
        <dbReference type="Pfam" id="PF13751"/>
    </source>
</evidence>